<dbReference type="Gene3D" id="2.40.50.140">
    <property type="entry name" value="Nucleic acid-binding proteins"/>
    <property type="match status" value="1"/>
</dbReference>
<keyword evidence="2" id="KW-0547">Nucleotide-binding</keyword>
<dbReference type="InterPro" id="IPR051231">
    <property type="entry name" value="SOSS-B"/>
</dbReference>
<keyword evidence="3" id="KW-1185">Reference proteome</keyword>
<proteinExistence type="predicted"/>
<dbReference type="GeneID" id="10822716"/>
<dbReference type="KEGG" id="mzh:Mzhil_1089"/>
<dbReference type="HOGENOM" id="CLU_031172_0_0_2"/>
<sequence>MNIKATAENIRNKFIELDVDIPLEEIEERLNKLVTKFKVPEDEAQRSVVNYFLKEHNISKNKFYSGQFEVQQMSIDELNEDGKWVTVKGKIAQLWENSHESISQVGLIGDETGVIKFTKWKNADLPDVEEGKNYLFKNVVVNEWNDKFQINLNRTSSIEEIEDEIEIGTSTVSFTGAMVDIQVGSGLIKRCPECNRALTKGACTEHGKVEGVYDLRIKAVFDNGSTVQEAIIGRKLTEQLADITLDNAIAMAADALDQGVVMEHIKGKLNGRYYSISGSKMDRYILVDEITKGSKPDIGMIDELVARAEAVV</sequence>
<dbReference type="PANTHER" id="PTHR13356:SF8">
    <property type="entry name" value="REPLICATION PROTEIN A"/>
    <property type="match status" value="1"/>
</dbReference>
<organism evidence="2 3">
    <name type="scientific">Methanosalsum zhilinae (strain DSM 4017 / NBRC 107636 / OCM 62 / WeN5)</name>
    <name type="common">Methanohalophilus zhilinae</name>
    <dbReference type="NCBI Taxonomy" id="679901"/>
    <lineage>
        <taxon>Archaea</taxon>
        <taxon>Methanobacteriati</taxon>
        <taxon>Methanobacteriota</taxon>
        <taxon>Stenosarchaea group</taxon>
        <taxon>Methanomicrobia</taxon>
        <taxon>Methanosarcinales</taxon>
        <taxon>Methanosarcinaceae</taxon>
        <taxon>Methanosalsum</taxon>
    </lineage>
</organism>
<dbReference type="STRING" id="679901.Mzhil_1089"/>
<accession>F7XM10</accession>
<name>F7XM10_METZD</name>
<dbReference type="Proteomes" id="UP000006622">
    <property type="component" value="Chromosome"/>
</dbReference>
<dbReference type="RefSeq" id="WP_013898382.1">
    <property type="nucleotide sequence ID" value="NC_015676.1"/>
</dbReference>
<dbReference type="InterPro" id="IPR012340">
    <property type="entry name" value="NA-bd_OB-fold"/>
</dbReference>
<protein>
    <submittedName>
        <fullName evidence="2">Nucleic acid binding OB-fold tRNA/helicase-type</fullName>
    </submittedName>
</protein>
<dbReference type="SUPFAM" id="SSF50249">
    <property type="entry name" value="Nucleic acid-binding proteins"/>
    <property type="match status" value="2"/>
</dbReference>
<evidence type="ECO:0000313" key="2">
    <source>
        <dbReference type="EMBL" id="AEH60945.1"/>
    </source>
</evidence>
<gene>
    <name evidence="2" type="ordered locus">Mzhil_1089</name>
</gene>
<dbReference type="NCBIfam" id="NF005553">
    <property type="entry name" value="PRK07217.1"/>
    <property type="match status" value="1"/>
</dbReference>
<dbReference type="EMBL" id="CP002101">
    <property type="protein sequence ID" value="AEH60945.1"/>
    <property type="molecule type" value="Genomic_DNA"/>
</dbReference>
<evidence type="ECO:0000313" key="3">
    <source>
        <dbReference type="Proteomes" id="UP000006622"/>
    </source>
</evidence>
<keyword evidence="2" id="KW-0378">Hydrolase</keyword>
<keyword evidence="1" id="KW-0238">DNA-binding</keyword>
<dbReference type="CDD" id="cd04491">
    <property type="entry name" value="SoSSB_OBF"/>
    <property type="match status" value="1"/>
</dbReference>
<evidence type="ECO:0000256" key="1">
    <source>
        <dbReference type="ARBA" id="ARBA00023125"/>
    </source>
</evidence>
<reference evidence="2 3" key="1">
    <citation type="submission" date="2010-07" db="EMBL/GenBank/DDBJ databases">
        <title>The complete genome of Methanosalsum zhilinae DSM 4017.</title>
        <authorList>
            <consortium name="US DOE Joint Genome Institute (JGI-PGF)"/>
            <person name="Lucas S."/>
            <person name="Copeland A."/>
            <person name="Lapidus A."/>
            <person name="Glavina del Rio T."/>
            <person name="Dalin E."/>
            <person name="Tice H."/>
            <person name="Bruce D."/>
            <person name="Goodwin L."/>
            <person name="Pitluck S."/>
            <person name="Kyrpides N."/>
            <person name="Mavromatis K."/>
            <person name="Ovchinnikova G."/>
            <person name="Daligault H."/>
            <person name="Detter J.C."/>
            <person name="Han C."/>
            <person name="Tapia R."/>
            <person name="Larimer F."/>
            <person name="Land M."/>
            <person name="Hauser L."/>
            <person name="Markowitz V."/>
            <person name="Cheng J.-F."/>
            <person name="Hugenholtz P."/>
            <person name="Woyke T."/>
            <person name="Wu D."/>
            <person name="Spring S."/>
            <person name="Schueler E."/>
            <person name="Brambilla E."/>
            <person name="Klenk H.-P."/>
            <person name="Eisen J.A."/>
        </authorList>
    </citation>
    <scope>NUCLEOTIDE SEQUENCE [LARGE SCALE GENOMIC DNA]</scope>
    <source>
        <strain evidence="3">DSM 4017 / NBRC 107636 / OCM 62 / WeN5</strain>
    </source>
</reference>
<keyword evidence="2" id="KW-0067">ATP-binding</keyword>
<dbReference type="GO" id="GO:0003677">
    <property type="term" value="F:DNA binding"/>
    <property type="evidence" value="ECO:0007669"/>
    <property type="project" value="UniProtKB-KW"/>
</dbReference>
<dbReference type="GO" id="GO:0010212">
    <property type="term" value="P:response to ionizing radiation"/>
    <property type="evidence" value="ECO:0007669"/>
    <property type="project" value="TreeGrafter"/>
</dbReference>
<dbReference type="FunFam" id="2.40.50.140:FF:000301">
    <property type="entry name" value="Replication protein A"/>
    <property type="match status" value="1"/>
</dbReference>
<dbReference type="OrthoDB" id="335252at2157"/>
<dbReference type="GO" id="GO:0000724">
    <property type="term" value="P:double-strand break repair via homologous recombination"/>
    <property type="evidence" value="ECO:0007669"/>
    <property type="project" value="TreeGrafter"/>
</dbReference>
<dbReference type="AlphaFoldDB" id="F7XM10"/>
<dbReference type="PANTHER" id="PTHR13356">
    <property type="entry name" value="OB FOLD NUCLEIC ACID BINDING PROTEIN-RELATED"/>
    <property type="match status" value="1"/>
</dbReference>
<dbReference type="GO" id="GO:0004386">
    <property type="term" value="F:helicase activity"/>
    <property type="evidence" value="ECO:0007669"/>
    <property type="project" value="UniProtKB-KW"/>
</dbReference>
<keyword evidence="2" id="KW-0347">Helicase</keyword>